<feature type="domain" description="Helicase C-terminal" evidence="7">
    <location>
        <begin position="564"/>
        <end position="719"/>
    </location>
</feature>
<sequence>MLGRLSGSPTDLGTVLPFCGVKPRSASPRLPSLFLSGCADAALPQACAHPDPSIRSGDTEVKVYFGCGCFWHVQHEFVVDEMTKLCRQDGNITARTAYAGGTHMDNGLVCYHNALGKADYGQLGHSEVVSMSVPVSAFATFAQTFWDICPKGVRRDVQDIGGEYRSVVGLPGGIHSSLMKDLASSATAKLVPGTGNEGDTLGSDTVIVYDSDHFPAHVAEKYHQFHDDMMDHYGGAYHALRGFAARRVADENLIVYAETGSGKTLVAELAIKEALKQQPEKRCAFLVTATRLLAHQQWQRLLDSLREEDPSTLSEDVVEVTGYTTSDWCLEQWRDCMSRSKVLVGTIETLCRAIVDHGYLSLSEFSLVVIDECHKATGDSPGAEILHRIASSSPRVLGLTASYANDKATTAEGFQQSRRTLQALFRGQVHTCDVPQRRKPRFKKIEYIAPQLGAQRLAEEVCHRLWEELRKADVREPKEAQRLVQQMVDLLQELGSEAFLHGLEHGVVAQMEGRIDNFSKILERKSLAQIYQVDLEKLKLALRGVVESVKQMDILRSFDASSPKLCALLQCLEQELGTNETSCGMVFVSKVALALPLAAVLEQKLANVAIGAVSGVNSMTELSRNKAFLDFREGRTRLLVCTQCAEEGLDVAECSFVIRFQEFETTRSHVQGVGRARKEEARVYYFENCPDLECQRAEVMDTVARKAEAVIPVALPPYCRRSDVHPFTVPGSGAEVNFRSAPCILSEYISQTAGGLSFKSLKVDGGVLFAGPTGGLKLLEKDVCRLMAEHIDVDTDTLLKYVSVLALHSQGWLDCHNTVPKRILRQSARWYRSALEAEPIACPELRCLVSRISPSAPAHLSSRERTHVASGAEQVELGRRRLKPDEILNTQLTVNQTFSNGSNVLQAMADIVLGTKDVKDFPCIRVAWSVAGQCWYSADNRRLFIFKVVMPLIDLTDIEVDEINWTSEFDCKNRQAERWGKVWATHEKSVRQVRHKLLELLAGQGDEGDPEFHDEDERSASILRRLPDAAVLMDGVDVRAEGSVGAHHQSELSRPQWDRTGHPQGQLQADVLEEVEDRGRAPELQDAYHLPAAPSRNVAYLEGTTRPSTKAAHAVQPTAFHRVLGEAEPEREPLERMEVIQGGSPEAEELLRRVGLTLSRSCKREDEESAVSLLKEALEGHCRLKDFEELPWTWQDFGDKSFRSVVIVAGKRFVGDEASNKKSAKKKAALAAIRGLCQLVEPAEPSAAEPPAMSSTSEGSEDSWHVVRLEDLDDIEVVTATGHDVPSGYVRLELVFEPTQKFFNPKNELLDHLQGALGRSPSPSELRFAFKGRDGFWRCRAEANMPMLQGSFEGIPAESQRQAEQNAAWRVVEKMKLIQVREMEKTCTVKDILRTLPSENLELLQDGSILSNDLRLSELRGGRLEVPARPFTPPEELTNKEITPNSVTAKLATEITFTGAKDGDKAKQRAVAKRAFVIPALPVLLESAWITIEDEAEVLKLCYQAEGHAVVEEQTSVSPTDTGAVTKLIPSTVTQGTATPITLTGAAKAAKAVFVPVRANCRDAVPNVDIDRTGKGVFTIEGPGGNYKLCYQAPGGGDSVEQNPETGAIALLVEQVEATNENHITSISPATVTSNVATTLKLAGAKQGDKAKFIAGTSSCEAETPPDKDIGAGHASFIVSGAGTYVLCVTAKGASDSVQQEGITLTVIAAGAARNMVGRWSSKQGAVDCSKLSQVPYCSSQGSSTCDGSFAIQSGIGYKCFWNTAIWPPKCDADMSTEERGMICQSNSCGGSPAMCW</sequence>
<name>A0ABP0Q6W1_9DINO</name>
<accession>A0ABP0Q6W1</accession>
<reference evidence="8 9" key="1">
    <citation type="submission" date="2024-02" db="EMBL/GenBank/DDBJ databases">
        <authorList>
            <person name="Chen Y."/>
            <person name="Shah S."/>
            <person name="Dougan E. K."/>
            <person name="Thang M."/>
            <person name="Chan C."/>
        </authorList>
    </citation>
    <scope>NUCLEOTIDE SEQUENCE [LARGE SCALE GENOMIC DNA]</scope>
</reference>
<dbReference type="PROSITE" id="PS51194">
    <property type="entry name" value="HELICASE_CTER"/>
    <property type="match status" value="1"/>
</dbReference>
<dbReference type="InterPro" id="IPR051363">
    <property type="entry name" value="RLR_Helicase"/>
</dbReference>
<dbReference type="InterPro" id="IPR014720">
    <property type="entry name" value="dsRBD_dom"/>
</dbReference>
<feature type="region of interest" description="Disordered" evidence="4">
    <location>
        <begin position="1042"/>
        <end position="1064"/>
    </location>
</feature>
<dbReference type="PROSITE" id="PS50137">
    <property type="entry name" value="DS_RBD"/>
    <property type="match status" value="1"/>
</dbReference>
<evidence type="ECO:0000259" key="7">
    <source>
        <dbReference type="PROSITE" id="PS51194"/>
    </source>
</evidence>
<dbReference type="Gene3D" id="3.40.50.300">
    <property type="entry name" value="P-loop containing nucleotide triphosphate hydrolases"/>
    <property type="match status" value="2"/>
</dbReference>
<feature type="compositionally biased region" description="Basic and acidic residues" evidence="4">
    <location>
        <begin position="1048"/>
        <end position="1061"/>
    </location>
</feature>
<dbReference type="SMART" id="SM00490">
    <property type="entry name" value="HELICc"/>
    <property type="match status" value="1"/>
</dbReference>
<dbReference type="Gene3D" id="3.30.160.20">
    <property type="match status" value="1"/>
</dbReference>
<evidence type="ECO:0000313" key="8">
    <source>
        <dbReference type="EMBL" id="CAK9082924.1"/>
    </source>
</evidence>
<dbReference type="SUPFAM" id="SSF54768">
    <property type="entry name" value="dsRNA-binding domain-like"/>
    <property type="match status" value="1"/>
</dbReference>
<dbReference type="Gene3D" id="3.30.1060.10">
    <property type="entry name" value="Peptide methionine sulphoxide reductase MsrA"/>
    <property type="match status" value="1"/>
</dbReference>
<keyword evidence="9" id="KW-1185">Reference proteome</keyword>
<dbReference type="EMBL" id="CAXAMN010023984">
    <property type="protein sequence ID" value="CAK9082924.1"/>
    <property type="molecule type" value="Genomic_DNA"/>
</dbReference>
<dbReference type="InterPro" id="IPR014001">
    <property type="entry name" value="Helicase_ATP-bd"/>
</dbReference>
<dbReference type="SMART" id="SM00487">
    <property type="entry name" value="DEXDc"/>
    <property type="match status" value="1"/>
</dbReference>
<comment type="caution">
    <text evidence="8">The sequence shown here is derived from an EMBL/GenBank/DDBJ whole genome shotgun (WGS) entry which is preliminary data.</text>
</comment>
<dbReference type="PANTHER" id="PTHR14074:SF16">
    <property type="entry name" value="ANTIVIRAL INNATE IMMUNE RESPONSE RECEPTOR RIG-I"/>
    <property type="match status" value="1"/>
</dbReference>
<dbReference type="InterPro" id="IPR011545">
    <property type="entry name" value="DEAD/DEAH_box_helicase_dom"/>
</dbReference>
<evidence type="ECO:0000259" key="5">
    <source>
        <dbReference type="PROSITE" id="PS50137"/>
    </source>
</evidence>
<dbReference type="InterPro" id="IPR036509">
    <property type="entry name" value="Met_Sox_Rdtase_MsrA_sf"/>
</dbReference>
<gene>
    <name evidence="8" type="ORF">CCMP2556_LOCUS40478</name>
</gene>
<dbReference type="InterPro" id="IPR001650">
    <property type="entry name" value="Helicase_C-like"/>
</dbReference>
<feature type="domain" description="DRBM" evidence="5">
    <location>
        <begin position="1169"/>
        <end position="1238"/>
    </location>
</feature>
<dbReference type="SUPFAM" id="SSF55068">
    <property type="entry name" value="Peptide methionine sulfoxide reductase"/>
    <property type="match status" value="1"/>
</dbReference>
<dbReference type="PANTHER" id="PTHR14074">
    <property type="entry name" value="HELICASE WITH DEATH DOMAIN-RELATED"/>
    <property type="match status" value="1"/>
</dbReference>
<dbReference type="Proteomes" id="UP001642484">
    <property type="component" value="Unassembled WGS sequence"/>
</dbReference>
<dbReference type="Pfam" id="PF00270">
    <property type="entry name" value="DEAD"/>
    <property type="match status" value="1"/>
</dbReference>
<evidence type="ECO:0000256" key="2">
    <source>
        <dbReference type="ARBA" id="ARBA00022840"/>
    </source>
</evidence>
<organism evidence="8 9">
    <name type="scientific">Durusdinium trenchii</name>
    <dbReference type="NCBI Taxonomy" id="1381693"/>
    <lineage>
        <taxon>Eukaryota</taxon>
        <taxon>Sar</taxon>
        <taxon>Alveolata</taxon>
        <taxon>Dinophyceae</taxon>
        <taxon>Suessiales</taxon>
        <taxon>Symbiodiniaceae</taxon>
        <taxon>Durusdinium</taxon>
    </lineage>
</organism>
<feature type="domain" description="Helicase ATP-binding" evidence="6">
    <location>
        <begin position="244"/>
        <end position="421"/>
    </location>
</feature>
<dbReference type="PROSITE" id="PS51192">
    <property type="entry name" value="HELICASE_ATP_BIND_1"/>
    <property type="match status" value="1"/>
</dbReference>
<evidence type="ECO:0000256" key="3">
    <source>
        <dbReference type="PROSITE-ProRule" id="PRU00266"/>
    </source>
</evidence>
<dbReference type="Pfam" id="PF00271">
    <property type="entry name" value="Helicase_C"/>
    <property type="match status" value="1"/>
</dbReference>
<evidence type="ECO:0000256" key="4">
    <source>
        <dbReference type="SAM" id="MobiDB-lite"/>
    </source>
</evidence>
<keyword evidence="3" id="KW-0694">RNA-binding</keyword>
<proteinExistence type="predicted"/>
<evidence type="ECO:0000313" key="9">
    <source>
        <dbReference type="Proteomes" id="UP001642484"/>
    </source>
</evidence>
<dbReference type="InterPro" id="IPR027417">
    <property type="entry name" value="P-loop_NTPase"/>
</dbReference>
<evidence type="ECO:0000259" key="6">
    <source>
        <dbReference type="PROSITE" id="PS51192"/>
    </source>
</evidence>
<keyword evidence="1" id="KW-0547">Nucleotide-binding</keyword>
<keyword evidence="2" id="KW-0067">ATP-binding</keyword>
<evidence type="ECO:0000256" key="1">
    <source>
        <dbReference type="ARBA" id="ARBA00022741"/>
    </source>
</evidence>
<dbReference type="Pfam" id="PF00035">
    <property type="entry name" value="dsrm"/>
    <property type="match status" value="1"/>
</dbReference>
<dbReference type="SUPFAM" id="SSF52540">
    <property type="entry name" value="P-loop containing nucleoside triphosphate hydrolases"/>
    <property type="match status" value="1"/>
</dbReference>
<evidence type="ECO:0008006" key="10">
    <source>
        <dbReference type="Google" id="ProtNLM"/>
    </source>
</evidence>
<protein>
    <recommendedName>
        <fullName evidence="10">Peptide-methionine (S)-S-oxide reductase</fullName>
    </recommendedName>
</protein>